<accession>A0A5J5J4L6</accession>
<dbReference type="Proteomes" id="UP000325827">
    <property type="component" value="Unassembled WGS sequence"/>
</dbReference>
<reference evidence="4" key="1">
    <citation type="submission" date="2019-09" db="EMBL/GenBank/DDBJ databases">
        <title>Mumia zhuanghuii sp. nov. isolated from the intestinal contents of plateau pika (Ochotona curzoniae) in the Qinghai-Tibet plateau of China.</title>
        <authorList>
            <person name="Tian Z."/>
        </authorList>
    </citation>
    <scope>NUCLEOTIDE SEQUENCE [LARGE SCALE GENOMIC DNA]</scope>
    <source>
        <strain evidence="4">JCM 30598</strain>
    </source>
</reference>
<keyword evidence="1" id="KW-0812">Transmembrane</keyword>
<feature type="domain" description="Peptidase S11 D-alanyl-D-alanine carboxypeptidase A N-terminal" evidence="2">
    <location>
        <begin position="152"/>
        <end position="335"/>
    </location>
</feature>
<dbReference type="InterPro" id="IPR001967">
    <property type="entry name" value="Peptidase_S11_N"/>
</dbReference>
<keyword evidence="3" id="KW-0378">Hydrolase</keyword>
<evidence type="ECO:0000313" key="3">
    <source>
        <dbReference type="EMBL" id="KAA9108263.1"/>
    </source>
</evidence>
<evidence type="ECO:0000259" key="2">
    <source>
        <dbReference type="Pfam" id="PF00768"/>
    </source>
</evidence>
<feature type="transmembrane region" description="Helical" evidence="1">
    <location>
        <begin position="83"/>
        <end position="107"/>
    </location>
</feature>
<name>A0A5J5J4L6_9MICO</name>
<dbReference type="Gene3D" id="3.40.710.10">
    <property type="entry name" value="DD-peptidase/beta-lactamase superfamily"/>
    <property type="match status" value="1"/>
</dbReference>
<dbReference type="OrthoDB" id="5241551at2"/>
<dbReference type="RefSeq" id="WP_150449295.1">
    <property type="nucleotide sequence ID" value="NZ_VYSA01000002.1"/>
</dbReference>
<dbReference type="InterPro" id="IPR012338">
    <property type="entry name" value="Beta-lactam/transpept-like"/>
</dbReference>
<dbReference type="GO" id="GO:0006508">
    <property type="term" value="P:proteolysis"/>
    <property type="evidence" value="ECO:0007669"/>
    <property type="project" value="InterPro"/>
</dbReference>
<dbReference type="SUPFAM" id="SSF56601">
    <property type="entry name" value="beta-lactamase/transpeptidase-like"/>
    <property type="match status" value="1"/>
</dbReference>
<comment type="caution">
    <text evidence="3">The sequence shown here is derived from an EMBL/GenBank/DDBJ whole genome shotgun (WGS) entry which is preliminary data.</text>
</comment>
<keyword evidence="4" id="KW-1185">Reference proteome</keyword>
<sequence length="477" mass="48880">MTLVSPPPEAPLTRAAARAAAAAAAGASAGAASRVALSWVDEASIARPQPAAQNLDAATNAFVLVEPDLLGNPPRRSPWRAGVLVPIVIAAALVGVYAATTLLWPLYAVAPTITAVQVPSAPAAAAAPAWPATGSAAISVDRVGQLTSTSDPEAMASITKVVTALLVLDQMPLAVGEQGPEYRFTQADSDDYWNYLSNDESALDVPVDGTLTEYQLLEGMLVGSAGNYADRLAGDLWPSDRVFAAAAESWLTSHGVNGITIVEPTGIDAGNTASPDALIPLAQRALENPVIAEIVAKKSIDLPGAGVVENTNGLLADDGVIGVKTGSLEGYNLLSAKNVTIGETTVRLYASVLGQPDDASRLAASRALYAQMEQELQPRPSVTAGTLAGVVNTRWGASVDVVTSADAGVILWNGGTGAVTTTYALGDNRTSGDAVGSLEVTGPLNTTTVGLKLSADIPDPSPWWRLTHPLDLFGLAG</sequence>
<dbReference type="Pfam" id="PF00768">
    <property type="entry name" value="Peptidase_S11"/>
    <property type="match status" value="1"/>
</dbReference>
<dbReference type="GO" id="GO:0009002">
    <property type="term" value="F:serine-type D-Ala-D-Ala carboxypeptidase activity"/>
    <property type="evidence" value="ECO:0007669"/>
    <property type="project" value="InterPro"/>
</dbReference>
<keyword evidence="1" id="KW-1133">Transmembrane helix</keyword>
<keyword evidence="1" id="KW-0472">Membrane</keyword>
<keyword evidence="3" id="KW-0645">Protease</keyword>
<protein>
    <submittedName>
        <fullName evidence="3">D-alanyl-D-alanine carboxypeptidase</fullName>
    </submittedName>
</protein>
<gene>
    <name evidence="3" type="ORF">F6B43_12770</name>
</gene>
<proteinExistence type="predicted"/>
<evidence type="ECO:0000256" key="1">
    <source>
        <dbReference type="SAM" id="Phobius"/>
    </source>
</evidence>
<dbReference type="EMBL" id="VYSA01000002">
    <property type="protein sequence ID" value="KAA9108263.1"/>
    <property type="molecule type" value="Genomic_DNA"/>
</dbReference>
<organism evidence="3 4">
    <name type="scientific">Microbacterium rhizomatis</name>
    <dbReference type="NCBI Taxonomy" id="1631477"/>
    <lineage>
        <taxon>Bacteria</taxon>
        <taxon>Bacillati</taxon>
        <taxon>Actinomycetota</taxon>
        <taxon>Actinomycetes</taxon>
        <taxon>Micrococcales</taxon>
        <taxon>Microbacteriaceae</taxon>
        <taxon>Microbacterium</taxon>
    </lineage>
</organism>
<dbReference type="AlphaFoldDB" id="A0A5J5J4L6"/>
<keyword evidence="3" id="KW-0121">Carboxypeptidase</keyword>
<evidence type="ECO:0000313" key="4">
    <source>
        <dbReference type="Proteomes" id="UP000325827"/>
    </source>
</evidence>